<dbReference type="AlphaFoldDB" id="A0A3D9CK87"/>
<dbReference type="Proteomes" id="UP000256769">
    <property type="component" value="Unassembled WGS sequence"/>
</dbReference>
<dbReference type="PANTHER" id="PTHR43428">
    <property type="entry name" value="ARSENATE REDUCTASE"/>
    <property type="match status" value="1"/>
</dbReference>
<dbReference type="EMBL" id="QNUE01000010">
    <property type="protein sequence ID" value="REC66148.1"/>
    <property type="molecule type" value="Genomic_DNA"/>
</dbReference>
<gene>
    <name evidence="1" type="ORF">DRF59_13570</name>
</gene>
<dbReference type="InterPro" id="IPR036196">
    <property type="entry name" value="Ptyr_pPase_sf"/>
</dbReference>
<organism evidence="1 2">
    <name type="scientific">Chryseobacterium flavum</name>
    <dbReference type="NCBI Taxonomy" id="415851"/>
    <lineage>
        <taxon>Bacteria</taxon>
        <taxon>Pseudomonadati</taxon>
        <taxon>Bacteroidota</taxon>
        <taxon>Flavobacteriia</taxon>
        <taxon>Flavobacteriales</taxon>
        <taxon>Weeksellaceae</taxon>
        <taxon>Chryseobacterium group</taxon>
        <taxon>Chryseobacterium</taxon>
    </lineage>
</organism>
<dbReference type="Gene3D" id="3.40.50.2300">
    <property type="match status" value="1"/>
</dbReference>
<dbReference type="PANTHER" id="PTHR43428:SF1">
    <property type="entry name" value="ARSENATE REDUCTASE"/>
    <property type="match status" value="1"/>
</dbReference>
<proteinExistence type="predicted"/>
<comment type="caution">
    <text evidence="1">The sequence shown here is derived from an EMBL/GenBank/DDBJ whole genome shotgun (WGS) entry which is preliminary data.</text>
</comment>
<dbReference type="RefSeq" id="WP_115961019.1">
    <property type="nucleotide sequence ID" value="NZ_CBCRVL010000011.1"/>
</dbReference>
<dbReference type="SUPFAM" id="SSF52788">
    <property type="entry name" value="Phosphotyrosine protein phosphatases I"/>
    <property type="match status" value="1"/>
</dbReference>
<name>A0A3D9CK87_9FLAO</name>
<evidence type="ECO:0000313" key="2">
    <source>
        <dbReference type="Proteomes" id="UP000256769"/>
    </source>
</evidence>
<evidence type="ECO:0000313" key="1">
    <source>
        <dbReference type="EMBL" id="REC66148.1"/>
    </source>
</evidence>
<accession>A0A3D9CK87</accession>
<keyword evidence="2" id="KW-1185">Reference proteome</keyword>
<protein>
    <submittedName>
        <fullName evidence="1">Protein-tyrosine-phosphatase</fullName>
    </submittedName>
</protein>
<reference evidence="1 2" key="1">
    <citation type="journal article" date="2007" name="Int. J. Syst. Evol. Microbiol.">
        <title>Chryseobacterium flavum sp. nov., isolated from polluted soil.</title>
        <authorList>
            <person name="Zhou Y."/>
            <person name="Dong J."/>
            <person name="Wang X."/>
            <person name="Huang X."/>
            <person name="Zhang K.Y."/>
            <person name="Zhang Y.Q."/>
            <person name="Guo Y.F."/>
            <person name="Lai R."/>
            <person name="Li W.J."/>
        </authorList>
    </citation>
    <scope>NUCLEOTIDE SEQUENCE [LARGE SCALE GENOMIC DNA]</scope>
    <source>
        <strain evidence="1 2">KCTC 12877</strain>
    </source>
</reference>
<dbReference type="OrthoDB" id="9793058at2"/>
<sequence length="205" mass="23075">MYPELSTTIALLKCTRIEKERRAILMPLIEYIQKKLEAGEPVNINFICTHNSRRSHLSQIWAQIAAAHYGVPEVTCYSGGTEQTAMFPKIVETLREQGCQVIELSDSENPAYAIKYDEDSHPVIGFSKRYDHPFNPVHSFAAVMTCSQADTDCPFIKGADTRIALAFEDPKISDGTPEQSAIYKERSLQIGSEMFYVFSQIQIMG</sequence>